<dbReference type="InterPro" id="IPR003825">
    <property type="entry name" value="Colicin-V_CvpA"/>
</dbReference>
<proteinExistence type="predicted"/>
<reference evidence="6 7" key="1">
    <citation type="journal article" date="2019" name="Microorganisms">
        <title>Paenibacillus lutrae sp. nov., A Chitinolytic Species Isolated from A River Otter in Castril Natural Park, Granada, Spain.</title>
        <authorList>
            <person name="Rodriguez M."/>
            <person name="Reina J.C."/>
            <person name="Bejar V."/>
            <person name="Llamas I."/>
        </authorList>
    </citation>
    <scope>NUCLEOTIDE SEQUENCE [LARGE SCALE GENOMIC DNA]</scope>
    <source>
        <strain evidence="6 7">N10</strain>
    </source>
</reference>
<gene>
    <name evidence="6" type="ORF">EDM21_05295</name>
</gene>
<evidence type="ECO:0000256" key="4">
    <source>
        <dbReference type="ARBA" id="ARBA00023136"/>
    </source>
</evidence>
<dbReference type="EMBL" id="RHLK01000002">
    <property type="protein sequence ID" value="MVO98940.1"/>
    <property type="molecule type" value="Genomic_DNA"/>
</dbReference>
<comment type="subcellular location">
    <subcellularLocation>
        <location evidence="1">Membrane</location>
        <topology evidence="1">Multi-pass membrane protein</topology>
    </subcellularLocation>
</comment>
<dbReference type="AlphaFoldDB" id="A0A7X3JYH9"/>
<organism evidence="6 7">
    <name type="scientific">Paenibacillus lutrae</name>
    <dbReference type="NCBI Taxonomy" id="2078573"/>
    <lineage>
        <taxon>Bacteria</taxon>
        <taxon>Bacillati</taxon>
        <taxon>Bacillota</taxon>
        <taxon>Bacilli</taxon>
        <taxon>Bacillales</taxon>
        <taxon>Paenibacillaceae</taxon>
        <taxon>Paenibacillus</taxon>
    </lineage>
</organism>
<dbReference type="Pfam" id="PF02674">
    <property type="entry name" value="Colicin_V"/>
    <property type="match status" value="1"/>
</dbReference>
<dbReference type="PANTHER" id="PTHR37306">
    <property type="entry name" value="COLICIN V PRODUCTION PROTEIN"/>
    <property type="match status" value="1"/>
</dbReference>
<keyword evidence="2 5" id="KW-0812">Transmembrane</keyword>
<name>A0A7X3JYH9_9BACL</name>
<keyword evidence="7" id="KW-1185">Reference proteome</keyword>
<dbReference type="RefSeq" id="WP_157333518.1">
    <property type="nucleotide sequence ID" value="NZ_RHLK01000002.1"/>
</dbReference>
<dbReference type="GO" id="GO:0016020">
    <property type="term" value="C:membrane"/>
    <property type="evidence" value="ECO:0007669"/>
    <property type="project" value="UniProtKB-SubCell"/>
</dbReference>
<dbReference type="Proteomes" id="UP000490800">
    <property type="component" value="Unassembled WGS sequence"/>
</dbReference>
<evidence type="ECO:0000313" key="7">
    <source>
        <dbReference type="Proteomes" id="UP000490800"/>
    </source>
</evidence>
<feature type="transmembrane region" description="Helical" evidence="5">
    <location>
        <begin position="126"/>
        <end position="148"/>
    </location>
</feature>
<feature type="transmembrane region" description="Helical" evidence="5">
    <location>
        <begin position="33"/>
        <end position="50"/>
    </location>
</feature>
<evidence type="ECO:0000313" key="6">
    <source>
        <dbReference type="EMBL" id="MVO98940.1"/>
    </source>
</evidence>
<feature type="transmembrane region" description="Helical" evidence="5">
    <location>
        <begin position="6"/>
        <end position="26"/>
    </location>
</feature>
<evidence type="ECO:0000256" key="3">
    <source>
        <dbReference type="ARBA" id="ARBA00022989"/>
    </source>
</evidence>
<accession>A0A7X3JYH9</accession>
<protein>
    <submittedName>
        <fullName evidence="6">CvpA family protein</fullName>
    </submittedName>
</protein>
<evidence type="ECO:0000256" key="1">
    <source>
        <dbReference type="ARBA" id="ARBA00004141"/>
    </source>
</evidence>
<keyword evidence="3 5" id="KW-1133">Transmembrane helix</keyword>
<dbReference type="GO" id="GO:0009403">
    <property type="term" value="P:toxin biosynthetic process"/>
    <property type="evidence" value="ECO:0007669"/>
    <property type="project" value="InterPro"/>
</dbReference>
<dbReference type="OrthoDB" id="1809613at2"/>
<evidence type="ECO:0000256" key="2">
    <source>
        <dbReference type="ARBA" id="ARBA00022692"/>
    </source>
</evidence>
<dbReference type="PANTHER" id="PTHR37306:SF1">
    <property type="entry name" value="COLICIN V PRODUCTION PROTEIN"/>
    <property type="match status" value="1"/>
</dbReference>
<feature type="transmembrane region" description="Helical" evidence="5">
    <location>
        <begin position="83"/>
        <end position="105"/>
    </location>
</feature>
<keyword evidence="4 5" id="KW-0472">Membrane</keyword>
<sequence>MALPPWNVLDWSILVILAGGLFLGYARGLISGLVSMAGLLIALFVAARYHRPVAEYLLEWLSLSSFSGYDKYEFLVKGLNLEFYIAGALAFAFLFILVKLLLGIAGRMLNLIARLPGLNLINRITGAALGGIEAFVLLVIAVHMMVILPSDYVQDMLGSSRIAPYLLDDVLEWARGIWERYT</sequence>
<comment type="caution">
    <text evidence="6">The sequence shown here is derived from an EMBL/GenBank/DDBJ whole genome shotgun (WGS) entry which is preliminary data.</text>
</comment>
<evidence type="ECO:0000256" key="5">
    <source>
        <dbReference type="SAM" id="Phobius"/>
    </source>
</evidence>